<organism evidence="1 2">
    <name type="scientific">Candidatus Bilamarchaeum dharawalense</name>
    <dbReference type="NCBI Taxonomy" id="2885759"/>
    <lineage>
        <taxon>Archaea</taxon>
        <taxon>Candidatus Micrarchaeota</taxon>
        <taxon>Candidatus Micrarchaeia</taxon>
        <taxon>Candidatus Anstonellales</taxon>
        <taxon>Candidatus Bilamarchaeaceae</taxon>
        <taxon>Candidatus Bilamarchaeum</taxon>
    </lineage>
</organism>
<sequence length="107" mass="11560">MSAELETLLNEMKTRGIGGAVIQVDGVVVQSTIALNDVSSGLLASVANVSDAMIKKMDDKQREIEVSFGGLILVMVPIKNHIFCGLVKDREEKKIVSEYAQKAKALL</sequence>
<reference evidence="1 2" key="1">
    <citation type="submission" date="2019-08" db="EMBL/GenBank/DDBJ databases">
        <authorList>
            <person name="Vazquez-Campos X."/>
        </authorList>
    </citation>
    <scope>NUCLEOTIDE SEQUENCE [LARGE SCALE GENOMIC DNA]</scope>
    <source>
        <strain evidence="1">LFW-283_2</strain>
    </source>
</reference>
<name>A0A5E4LP08_9ARCH</name>
<comment type="caution">
    <text evidence="1">The sequence shown here is derived from an EMBL/GenBank/DDBJ whole genome shotgun (WGS) entry which is preliminary data.</text>
</comment>
<dbReference type="EMBL" id="CABMJJ010000009">
    <property type="protein sequence ID" value="VVC03755.1"/>
    <property type="molecule type" value="Genomic_DNA"/>
</dbReference>
<dbReference type="Proteomes" id="UP000789941">
    <property type="component" value="Unassembled WGS sequence"/>
</dbReference>
<evidence type="ECO:0008006" key="3">
    <source>
        <dbReference type="Google" id="ProtNLM"/>
    </source>
</evidence>
<gene>
    <name evidence="1" type="ORF">LFW2832_00507</name>
</gene>
<evidence type="ECO:0000313" key="2">
    <source>
        <dbReference type="Proteomes" id="UP000789941"/>
    </source>
</evidence>
<evidence type="ECO:0000313" key="1">
    <source>
        <dbReference type="EMBL" id="VVC03755.1"/>
    </source>
</evidence>
<proteinExistence type="predicted"/>
<accession>A0A5E4LP08</accession>
<dbReference type="AlphaFoldDB" id="A0A5E4LP08"/>
<protein>
    <recommendedName>
        <fullName evidence="3">Roadblock/LC7 domain protein</fullName>
    </recommendedName>
</protein>